<evidence type="ECO:0000256" key="2">
    <source>
        <dbReference type="ARBA" id="ARBA00022759"/>
    </source>
</evidence>
<dbReference type="OrthoDB" id="9801520at2"/>
<keyword evidence="5" id="KW-0234">DNA repair</keyword>
<evidence type="ECO:0000313" key="8">
    <source>
        <dbReference type="EMBL" id="ABM61203.1"/>
    </source>
</evidence>
<proteinExistence type="inferred from homology"/>
<dbReference type="RefSeq" id="WP_011813226.1">
    <property type="nucleotide sequence ID" value="NC_008789.1"/>
</dbReference>
<evidence type="ECO:0000256" key="5">
    <source>
        <dbReference type="ARBA" id="ARBA00023204"/>
    </source>
</evidence>
<evidence type="ECO:0000256" key="4">
    <source>
        <dbReference type="ARBA" id="ARBA00022801"/>
    </source>
</evidence>
<dbReference type="Proteomes" id="UP000000647">
    <property type="component" value="Chromosome"/>
</dbReference>
<evidence type="ECO:0000256" key="7">
    <source>
        <dbReference type="SAM" id="MobiDB-lite"/>
    </source>
</evidence>
<dbReference type="CDD" id="cd00221">
    <property type="entry name" value="Vsr"/>
    <property type="match status" value="1"/>
</dbReference>
<evidence type="ECO:0000313" key="9">
    <source>
        <dbReference type="Proteomes" id="UP000000647"/>
    </source>
</evidence>
<dbReference type="InterPro" id="IPR004603">
    <property type="entry name" value="DNA_mismatch_endonuc_vsr"/>
</dbReference>
<comment type="similarity">
    <text evidence="6">Belongs to the Vsr family.</text>
</comment>
<dbReference type="GO" id="GO:0016787">
    <property type="term" value="F:hydrolase activity"/>
    <property type="evidence" value="ECO:0007669"/>
    <property type="project" value="UniProtKB-KW"/>
</dbReference>
<dbReference type="Pfam" id="PF03852">
    <property type="entry name" value="Vsr"/>
    <property type="match status" value="1"/>
</dbReference>
<dbReference type="STRING" id="349124.Hhal_0413"/>
<dbReference type="SUPFAM" id="SSF52980">
    <property type="entry name" value="Restriction endonuclease-like"/>
    <property type="match status" value="1"/>
</dbReference>
<accession>A1WU41</accession>
<evidence type="ECO:0000256" key="3">
    <source>
        <dbReference type="ARBA" id="ARBA00022763"/>
    </source>
</evidence>
<feature type="region of interest" description="Disordered" evidence="7">
    <location>
        <begin position="148"/>
        <end position="167"/>
    </location>
</feature>
<dbReference type="REBASE" id="14589">
    <property type="entry name" value="V.HhaSLORF414P"/>
</dbReference>
<evidence type="ECO:0000256" key="6">
    <source>
        <dbReference type="ARBA" id="ARBA00029466"/>
    </source>
</evidence>
<evidence type="ECO:0000256" key="1">
    <source>
        <dbReference type="ARBA" id="ARBA00022722"/>
    </source>
</evidence>
<dbReference type="KEGG" id="hha:Hhal_0413"/>
<dbReference type="GO" id="GO:0004519">
    <property type="term" value="F:endonuclease activity"/>
    <property type="evidence" value="ECO:0007669"/>
    <property type="project" value="UniProtKB-KW"/>
</dbReference>
<keyword evidence="4 8" id="KW-0378">Hydrolase</keyword>
<sequence length="167" mass="19708">MSDRLSPEHRSRVMSRVRGHDTKPELVLRRALHARGFRYRLHVRDLPGCPDLVFPRYSAVVFVHGCFWHGHDCHLFRMPSTREEFWEKKIGRNRERDRKNRAELLDRGWRVLEVWECAMRGKDRLPSGEMLERVETWLTGRTVTHEIRGLGGRHPGANDDSIYGEQA</sequence>
<protein>
    <submittedName>
        <fullName evidence="8">T/G mismatch-specific endonuclease</fullName>
        <ecNumber evidence="8">3.1.-.-</ecNumber>
    </submittedName>
</protein>
<dbReference type="AlphaFoldDB" id="A1WU41"/>
<dbReference type="HOGENOM" id="CLU_111913_1_1_6"/>
<dbReference type="Gene3D" id="3.40.960.10">
    <property type="entry name" value="VSR Endonuclease"/>
    <property type="match status" value="1"/>
</dbReference>
<gene>
    <name evidence="8" type="ordered locus">Hhal_0413</name>
</gene>
<organism evidence="8 9">
    <name type="scientific">Halorhodospira halophila (strain DSM 244 / SL1)</name>
    <name type="common">Ectothiorhodospira halophila (strain DSM 244 / SL1)</name>
    <dbReference type="NCBI Taxonomy" id="349124"/>
    <lineage>
        <taxon>Bacteria</taxon>
        <taxon>Pseudomonadati</taxon>
        <taxon>Pseudomonadota</taxon>
        <taxon>Gammaproteobacteria</taxon>
        <taxon>Chromatiales</taxon>
        <taxon>Ectothiorhodospiraceae</taxon>
        <taxon>Halorhodospira</taxon>
    </lineage>
</organism>
<keyword evidence="1" id="KW-0540">Nuclease</keyword>
<reference evidence="8 9" key="2">
    <citation type="journal article" date="2013" name="Stand. Genomic Sci.">
        <title>Complete genome sequence of Halorhodospira halophila SL1.</title>
        <authorList>
            <person name="Challacombe J.F."/>
            <person name="Majid S."/>
            <person name="Deole R."/>
            <person name="Brettin T.S."/>
            <person name="Bruce D."/>
            <person name="Delano S.F."/>
            <person name="Detter J.C."/>
            <person name="Gleasner C.D."/>
            <person name="Han C.S."/>
            <person name="Misra M."/>
            <person name="Reitenga K.G."/>
            <person name="Mikhailova N."/>
            <person name="Woyke T."/>
            <person name="Pitluck S."/>
            <person name="Nolan M."/>
            <person name="Land M.L."/>
            <person name="Saunders E."/>
            <person name="Tapia R."/>
            <person name="Lapidus A."/>
            <person name="Ivanova N."/>
            <person name="Hoff W.D."/>
        </authorList>
    </citation>
    <scope>NUCLEOTIDE SEQUENCE [LARGE SCALE GENOMIC DNA]</scope>
    <source>
        <strain evidence="9">DSM 244 / SL1</strain>
    </source>
</reference>
<keyword evidence="2 8" id="KW-0255">Endonuclease</keyword>
<dbReference type="EMBL" id="CP000544">
    <property type="protein sequence ID" value="ABM61203.1"/>
    <property type="molecule type" value="Genomic_DNA"/>
</dbReference>
<dbReference type="NCBIfam" id="TIGR00632">
    <property type="entry name" value="vsr"/>
    <property type="match status" value="1"/>
</dbReference>
<dbReference type="InterPro" id="IPR011335">
    <property type="entry name" value="Restrct_endonuc-II-like"/>
</dbReference>
<dbReference type="EC" id="3.1.-.-" evidence="8"/>
<dbReference type="GO" id="GO:0006298">
    <property type="term" value="P:mismatch repair"/>
    <property type="evidence" value="ECO:0007669"/>
    <property type="project" value="InterPro"/>
</dbReference>
<name>A1WU41_HALHL</name>
<keyword evidence="3" id="KW-0227">DNA damage</keyword>
<keyword evidence="9" id="KW-1185">Reference proteome</keyword>
<dbReference type="eggNOG" id="COG3727">
    <property type="taxonomic scope" value="Bacteria"/>
</dbReference>
<reference evidence="9" key="1">
    <citation type="submission" date="2006-12" db="EMBL/GenBank/DDBJ databases">
        <title>Complete sequence of Halorhodospira halophila SL1.</title>
        <authorList>
            <consortium name="US DOE Joint Genome Institute"/>
            <person name="Copeland A."/>
            <person name="Lucas S."/>
            <person name="Lapidus A."/>
            <person name="Barry K."/>
            <person name="Detter J.C."/>
            <person name="Glavina del Rio T."/>
            <person name="Hammon N."/>
            <person name="Israni S."/>
            <person name="Dalin E."/>
            <person name="Tice H."/>
            <person name="Pitluck S."/>
            <person name="Saunders E."/>
            <person name="Brettin T."/>
            <person name="Bruce D."/>
            <person name="Han C."/>
            <person name="Tapia R."/>
            <person name="Schmutz J."/>
            <person name="Larimer F."/>
            <person name="Land M."/>
            <person name="Hauser L."/>
            <person name="Kyrpides N."/>
            <person name="Mikhailova N."/>
            <person name="Hoff W."/>
            <person name="Richardson P."/>
        </authorList>
    </citation>
    <scope>NUCLEOTIDE SEQUENCE [LARGE SCALE GENOMIC DNA]</scope>
    <source>
        <strain evidence="9">DSM 244 / SL1</strain>
    </source>
</reference>